<evidence type="ECO:0000313" key="3">
    <source>
        <dbReference type="Proteomes" id="UP000800040"/>
    </source>
</evidence>
<dbReference type="EMBL" id="ML975373">
    <property type="protein sequence ID" value="KAF1831102.1"/>
    <property type="molecule type" value="Genomic_DNA"/>
</dbReference>
<keyword evidence="1" id="KW-0472">Membrane</keyword>
<feature type="transmembrane region" description="Helical" evidence="1">
    <location>
        <begin position="72"/>
        <end position="89"/>
    </location>
</feature>
<gene>
    <name evidence="2" type="ORF">BDW02DRAFT_69417</name>
</gene>
<proteinExistence type="predicted"/>
<reference evidence="2" key="1">
    <citation type="submission" date="2020-01" db="EMBL/GenBank/DDBJ databases">
        <authorList>
            <consortium name="DOE Joint Genome Institute"/>
            <person name="Haridas S."/>
            <person name="Albert R."/>
            <person name="Binder M."/>
            <person name="Bloem J."/>
            <person name="Labutti K."/>
            <person name="Salamov A."/>
            <person name="Andreopoulos B."/>
            <person name="Baker S.E."/>
            <person name="Barry K."/>
            <person name="Bills G."/>
            <person name="Bluhm B.H."/>
            <person name="Cannon C."/>
            <person name="Castanera R."/>
            <person name="Culley D.E."/>
            <person name="Daum C."/>
            <person name="Ezra D."/>
            <person name="Gonzalez J.B."/>
            <person name="Henrissat B."/>
            <person name="Kuo A."/>
            <person name="Liang C."/>
            <person name="Lipzen A."/>
            <person name="Lutzoni F."/>
            <person name="Magnuson J."/>
            <person name="Mondo S."/>
            <person name="Nolan M."/>
            <person name="Ohm R."/>
            <person name="Pangilinan J."/>
            <person name="Park H.-J."/>
            <person name="Ramirez L."/>
            <person name="Alfaro M."/>
            <person name="Sun H."/>
            <person name="Tritt A."/>
            <person name="Yoshinaga Y."/>
            <person name="Zwiers L.-H."/>
            <person name="Turgeon B.G."/>
            <person name="Goodwin S.B."/>
            <person name="Spatafora J.W."/>
            <person name="Crous P.W."/>
            <person name="Grigoriev I.V."/>
        </authorList>
    </citation>
    <scope>NUCLEOTIDE SEQUENCE</scope>
    <source>
        <strain evidence="2">P77</strain>
    </source>
</reference>
<keyword evidence="3" id="KW-1185">Reference proteome</keyword>
<protein>
    <submittedName>
        <fullName evidence="2">Uncharacterized protein</fullName>
    </submittedName>
</protein>
<keyword evidence="1" id="KW-1133">Transmembrane helix</keyword>
<sequence length="92" mass="9857">MIDVAAAASITGYYIDIMPSATAAKIAIVVDVHAAVRLQAEDGGKPSSTLSSLRKQFVFSMSSMGQTTREKFALCVLPLAFSFFLFFSSNNV</sequence>
<accession>A0A6A5K8W9</accession>
<dbReference type="Proteomes" id="UP000800040">
    <property type="component" value="Unassembled WGS sequence"/>
</dbReference>
<evidence type="ECO:0000256" key="1">
    <source>
        <dbReference type="SAM" id="Phobius"/>
    </source>
</evidence>
<keyword evidence="1" id="KW-0812">Transmembrane</keyword>
<name>A0A6A5K8W9_9PLEO</name>
<dbReference type="AlphaFoldDB" id="A0A6A5K8W9"/>
<evidence type="ECO:0000313" key="2">
    <source>
        <dbReference type="EMBL" id="KAF1831102.1"/>
    </source>
</evidence>
<organism evidence="2 3">
    <name type="scientific">Decorospora gaudefroyi</name>
    <dbReference type="NCBI Taxonomy" id="184978"/>
    <lineage>
        <taxon>Eukaryota</taxon>
        <taxon>Fungi</taxon>
        <taxon>Dikarya</taxon>
        <taxon>Ascomycota</taxon>
        <taxon>Pezizomycotina</taxon>
        <taxon>Dothideomycetes</taxon>
        <taxon>Pleosporomycetidae</taxon>
        <taxon>Pleosporales</taxon>
        <taxon>Pleosporineae</taxon>
        <taxon>Pleosporaceae</taxon>
        <taxon>Decorospora</taxon>
    </lineage>
</organism>